<dbReference type="GeneID" id="34519426"/>
<keyword evidence="11 18" id="KW-0472">Membrane</keyword>
<evidence type="ECO:0000256" key="13">
    <source>
        <dbReference type="ARBA" id="ARBA00023180"/>
    </source>
</evidence>
<evidence type="ECO:0000313" key="25">
    <source>
        <dbReference type="EMBL" id="CDK26028.1"/>
    </source>
</evidence>
<keyword evidence="15" id="KW-0326">Glycosidase</keyword>
<dbReference type="GO" id="GO:0016757">
    <property type="term" value="F:glycosyltransferase activity"/>
    <property type="evidence" value="ECO:0007669"/>
    <property type="project" value="UniProtKB-KW"/>
</dbReference>
<keyword evidence="26" id="KW-1185">Reference proteome</keyword>
<keyword evidence="4" id="KW-0134">Cell wall</keyword>
<dbReference type="PANTHER" id="PTHR10963">
    <property type="entry name" value="GLYCOSYL HYDROLASE-RELATED"/>
    <property type="match status" value="1"/>
</dbReference>
<evidence type="ECO:0000256" key="8">
    <source>
        <dbReference type="ARBA" id="ARBA00022679"/>
    </source>
</evidence>
<keyword evidence="22" id="KW-1133">Transmembrane helix</keyword>
<keyword evidence="12 20" id="KW-1015">Disulfide bond</keyword>
<dbReference type="AlphaFoldDB" id="W6MJA1"/>
<keyword evidence="10 18" id="KW-0378">Hydrolase</keyword>
<keyword evidence="5" id="KW-0964">Secreted</keyword>
<evidence type="ECO:0000256" key="18">
    <source>
        <dbReference type="PIRNR" id="PIRNR037299"/>
    </source>
</evidence>
<dbReference type="GO" id="GO:0031505">
    <property type="term" value="P:fungal-type cell wall organization"/>
    <property type="evidence" value="ECO:0007669"/>
    <property type="project" value="TreeGrafter"/>
</dbReference>
<feature type="active site" description="Proton donor" evidence="19">
    <location>
        <position position="133"/>
    </location>
</feature>
<sequence>MRLSTLSLSLLANALTSVSAATTVTASSSSTATTCNPLSTSSCSPDKALATSIAVDFTEASDYFGVYSTADEIFYNDTGLTLTLAERFDNPSLKSKFYIMFGRVEVELKSSYGQGVVSSFYLQSDDLDEIDMEWFGGDASQMQSNYFSKGDTSTYDRGEYHDMADPRSDYHTYALDWTSEELTWSIDGTVVRTLKNTSSEGYPQTPMYVMMGIWAGGDSTNAEGTIEWAGGETDYSDAPFSMYIRNLVVSDYSTGSEYSYSDQSGDWTSIESTDGEINGRKSKADKEFSALVSGSSGSSSADSETSTQTKSSTNTKSSTETTSSTETKSSSKTSSSKSGSTSSLASSSASGSTKSSSKATTSISAKSNTKTTLTSVTKSKSNSSTSNSVSVSDSGSAPSFKLVNSQLSASSISMIVGTLTFIVVGIVI</sequence>
<dbReference type="Pfam" id="PF00722">
    <property type="entry name" value="Glyco_hydro_16"/>
    <property type="match status" value="1"/>
</dbReference>
<evidence type="ECO:0000256" key="4">
    <source>
        <dbReference type="ARBA" id="ARBA00022512"/>
    </source>
</evidence>
<dbReference type="InterPro" id="IPR013320">
    <property type="entry name" value="ConA-like_dom_sf"/>
</dbReference>
<dbReference type="PANTHER" id="PTHR10963:SF68">
    <property type="entry name" value="GLYCOSIDASE CRH1-RELATED"/>
    <property type="match status" value="1"/>
</dbReference>
<evidence type="ECO:0000256" key="21">
    <source>
        <dbReference type="SAM" id="MobiDB-lite"/>
    </source>
</evidence>
<dbReference type="GO" id="GO:0009277">
    <property type="term" value="C:fungal-type cell wall"/>
    <property type="evidence" value="ECO:0007669"/>
    <property type="project" value="UniProtKB-ARBA"/>
</dbReference>
<accession>W6MJA1</accession>
<feature type="signal peptide" evidence="23">
    <location>
        <begin position="1"/>
        <end position="20"/>
    </location>
</feature>
<evidence type="ECO:0000256" key="5">
    <source>
        <dbReference type="ARBA" id="ARBA00022525"/>
    </source>
</evidence>
<feature type="compositionally biased region" description="Polar residues" evidence="21">
    <location>
        <begin position="258"/>
        <end position="272"/>
    </location>
</feature>
<organism evidence="25 26">
    <name type="scientific">Kuraishia capsulata CBS 1993</name>
    <dbReference type="NCBI Taxonomy" id="1382522"/>
    <lineage>
        <taxon>Eukaryota</taxon>
        <taxon>Fungi</taxon>
        <taxon>Dikarya</taxon>
        <taxon>Ascomycota</taxon>
        <taxon>Saccharomycotina</taxon>
        <taxon>Pichiomycetes</taxon>
        <taxon>Pichiales</taxon>
        <taxon>Pichiaceae</taxon>
        <taxon>Kuraishia</taxon>
    </lineage>
</organism>
<dbReference type="InterPro" id="IPR017168">
    <property type="entry name" value="CHR-like"/>
</dbReference>
<feature type="domain" description="GH16" evidence="24">
    <location>
        <begin position="29"/>
        <end position="237"/>
    </location>
</feature>
<dbReference type="STRING" id="1382522.W6MJA1"/>
<evidence type="ECO:0000256" key="6">
    <source>
        <dbReference type="ARBA" id="ARBA00022622"/>
    </source>
</evidence>
<dbReference type="GO" id="GO:0008843">
    <property type="term" value="F:endochitinase activity"/>
    <property type="evidence" value="ECO:0007669"/>
    <property type="project" value="UniProtKB-EC"/>
</dbReference>
<feature type="compositionally biased region" description="Basic and acidic residues" evidence="21">
    <location>
        <begin position="277"/>
        <end position="288"/>
    </location>
</feature>
<evidence type="ECO:0000256" key="9">
    <source>
        <dbReference type="ARBA" id="ARBA00022729"/>
    </source>
</evidence>
<evidence type="ECO:0000256" key="14">
    <source>
        <dbReference type="ARBA" id="ARBA00023288"/>
    </source>
</evidence>
<keyword evidence="22" id="KW-0812">Transmembrane</keyword>
<reference evidence="25" key="2">
    <citation type="submission" date="2014-02" db="EMBL/GenBank/DDBJ databases">
        <title>Complete DNA sequence of /Kuraishia capsulata/ illustrates novel genomic features among budding yeasts (/Saccharomycotina/).</title>
        <authorList>
            <person name="Morales L."/>
            <person name="Noel B."/>
            <person name="Porcel B."/>
            <person name="Marcet-Houben M."/>
            <person name="Hullo M-F."/>
            <person name="Sacerdot C."/>
            <person name="Tekaia F."/>
            <person name="Leh-Louis V."/>
            <person name="Despons L."/>
            <person name="Khanna V."/>
            <person name="Aury J-M."/>
            <person name="Barbe V."/>
            <person name="Couloux A."/>
            <person name="Labadie K."/>
            <person name="Pelletier E."/>
            <person name="Souciet J-L."/>
            <person name="Boekhout T."/>
            <person name="Gabaldon T."/>
            <person name="Wincker P."/>
            <person name="Dujon B."/>
        </authorList>
    </citation>
    <scope>NUCLEOTIDE SEQUENCE</scope>
    <source>
        <strain evidence="25">CBS 1993</strain>
    </source>
</reference>
<dbReference type="GO" id="GO:0005975">
    <property type="term" value="P:carbohydrate metabolic process"/>
    <property type="evidence" value="ECO:0007669"/>
    <property type="project" value="InterPro"/>
</dbReference>
<comment type="similarity">
    <text evidence="17">Belongs to the glycosyl hydrolase 16 family. CRH1 subfamily.</text>
</comment>
<keyword evidence="9 23" id="KW-0732">Signal</keyword>
<name>W6MJA1_9ASCO</name>
<protein>
    <recommendedName>
        <fullName evidence="18">Crh-like protein</fullName>
        <ecNumber evidence="18">3.2.-.-</ecNumber>
    </recommendedName>
</protein>
<feature type="active site" description="Nucleophile" evidence="19">
    <location>
        <position position="129"/>
    </location>
</feature>
<dbReference type="PIRSF" id="PIRSF037299">
    <property type="entry name" value="Glycosidase_CRH1_prd"/>
    <property type="match status" value="1"/>
</dbReference>
<proteinExistence type="inferred from homology"/>
<evidence type="ECO:0000256" key="20">
    <source>
        <dbReference type="PIRSR" id="PIRSR037299-2"/>
    </source>
</evidence>
<evidence type="ECO:0000256" key="16">
    <source>
        <dbReference type="ARBA" id="ARBA00023316"/>
    </source>
</evidence>
<evidence type="ECO:0000256" key="17">
    <source>
        <dbReference type="ARBA" id="ARBA00038074"/>
    </source>
</evidence>
<dbReference type="FunFam" id="2.60.120.200:FF:000162">
    <property type="entry name" value="Glycosidase"/>
    <property type="match status" value="1"/>
</dbReference>
<keyword evidence="8" id="KW-0808">Transferase</keyword>
<evidence type="ECO:0000256" key="1">
    <source>
        <dbReference type="ARBA" id="ARBA00000822"/>
    </source>
</evidence>
<evidence type="ECO:0000256" key="7">
    <source>
        <dbReference type="ARBA" id="ARBA00022676"/>
    </source>
</evidence>
<feature type="disulfide bond" evidence="20">
    <location>
        <begin position="35"/>
        <end position="43"/>
    </location>
</feature>
<dbReference type="EMBL" id="HG793126">
    <property type="protein sequence ID" value="CDK26028.1"/>
    <property type="molecule type" value="Genomic_DNA"/>
</dbReference>
<dbReference type="SUPFAM" id="SSF49899">
    <property type="entry name" value="Concanavalin A-like lectins/glucanases"/>
    <property type="match status" value="1"/>
</dbReference>
<dbReference type="OrthoDB" id="4781at2759"/>
<dbReference type="HOGENOM" id="CLU_027506_2_2_1"/>
<feature type="compositionally biased region" description="Low complexity" evidence="21">
    <location>
        <begin position="289"/>
        <end position="396"/>
    </location>
</feature>
<feature type="chain" id="PRO_5004878411" description="Crh-like protein" evidence="23">
    <location>
        <begin position="21"/>
        <end position="428"/>
    </location>
</feature>
<dbReference type="GO" id="GO:0098552">
    <property type="term" value="C:side of membrane"/>
    <property type="evidence" value="ECO:0007669"/>
    <property type="project" value="UniProtKB-KW"/>
</dbReference>
<evidence type="ECO:0000259" key="24">
    <source>
        <dbReference type="PROSITE" id="PS51762"/>
    </source>
</evidence>
<evidence type="ECO:0000256" key="23">
    <source>
        <dbReference type="SAM" id="SignalP"/>
    </source>
</evidence>
<evidence type="ECO:0000256" key="15">
    <source>
        <dbReference type="ARBA" id="ARBA00023295"/>
    </source>
</evidence>
<keyword evidence="7" id="KW-0328">Glycosyltransferase</keyword>
<keyword evidence="14" id="KW-0449">Lipoprotein</keyword>
<dbReference type="CDD" id="cd02183">
    <property type="entry name" value="GH16_fungal_CRH1_transglycosylase"/>
    <property type="match status" value="1"/>
</dbReference>
<evidence type="ECO:0000256" key="22">
    <source>
        <dbReference type="SAM" id="Phobius"/>
    </source>
</evidence>
<dbReference type="RefSeq" id="XP_022458038.1">
    <property type="nucleotide sequence ID" value="XM_022604236.1"/>
</dbReference>
<dbReference type="InterPro" id="IPR050546">
    <property type="entry name" value="Glycosyl_Hydrlase_16"/>
</dbReference>
<dbReference type="Proteomes" id="UP000019384">
    <property type="component" value="Unassembled WGS sequence"/>
</dbReference>
<dbReference type="EC" id="3.2.-.-" evidence="18"/>
<feature type="transmembrane region" description="Helical" evidence="22">
    <location>
        <begin position="407"/>
        <end position="427"/>
    </location>
</feature>
<keyword evidence="6" id="KW-0336">GPI-anchor</keyword>
<dbReference type="InterPro" id="IPR000757">
    <property type="entry name" value="Beta-glucanase-like"/>
</dbReference>
<dbReference type="PROSITE" id="PS51762">
    <property type="entry name" value="GH16_2"/>
    <property type="match status" value="1"/>
</dbReference>
<dbReference type="Gene3D" id="2.60.120.200">
    <property type="match status" value="1"/>
</dbReference>
<evidence type="ECO:0000256" key="19">
    <source>
        <dbReference type="PIRSR" id="PIRSR037299-1"/>
    </source>
</evidence>
<evidence type="ECO:0000256" key="3">
    <source>
        <dbReference type="ARBA" id="ARBA00004589"/>
    </source>
</evidence>
<evidence type="ECO:0000256" key="12">
    <source>
        <dbReference type="ARBA" id="ARBA00023157"/>
    </source>
</evidence>
<comment type="subcellular location">
    <subcellularLocation>
        <location evidence="3">Membrane</location>
        <topology evidence="3">Lipid-anchor</topology>
        <topology evidence="3">GPI-anchor</topology>
    </subcellularLocation>
    <subcellularLocation>
        <location evidence="2">Secreted</location>
        <location evidence="2">Cell wall</location>
    </subcellularLocation>
</comment>
<evidence type="ECO:0000256" key="11">
    <source>
        <dbReference type="ARBA" id="ARBA00023136"/>
    </source>
</evidence>
<gene>
    <name evidence="25" type="ORF">KUCA_T00001999001</name>
</gene>
<keyword evidence="13" id="KW-0325">Glycoprotein</keyword>
<evidence type="ECO:0000256" key="2">
    <source>
        <dbReference type="ARBA" id="ARBA00004191"/>
    </source>
</evidence>
<evidence type="ECO:0000256" key="10">
    <source>
        <dbReference type="ARBA" id="ARBA00022801"/>
    </source>
</evidence>
<keyword evidence="16" id="KW-0961">Cell wall biogenesis/degradation</keyword>
<comment type="catalytic activity">
    <reaction evidence="1">
        <text>Random endo-hydrolysis of N-acetyl-beta-D-glucosaminide (1-&gt;4)-beta-linkages in chitin and chitodextrins.</text>
        <dbReference type="EC" id="3.2.1.14"/>
    </reaction>
</comment>
<evidence type="ECO:0000313" key="26">
    <source>
        <dbReference type="Proteomes" id="UP000019384"/>
    </source>
</evidence>
<reference evidence="25" key="1">
    <citation type="submission" date="2013-12" db="EMBL/GenBank/DDBJ databases">
        <authorList>
            <person name="Genoscope - CEA"/>
        </authorList>
    </citation>
    <scope>NUCLEOTIDE SEQUENCE</scope>
    <source>
        <strain evidence="25">CBS 1993</strain>
    </source>
</reference>
<feature type="region of interest" description="Disordered" evidence="21">
    <location>
        <begin position="258"/>
        <end position="398"/>
    </location>
</feature>